<gene>
    <name evidence="2" type="ORF">Q8A70_24425</name>
</gene>
<dbReference type="RefSeq" id="WP_379960656.1">
    <property type="nucleotide sequence ID" value="NZ_JAUYVI010000008.1"/>
</dbReference>
<protein>
    <submittedName>
        <fullName evidence="2">SGNH/GDSL hydrolase family protein</fullName>
    </submittedName>
</protein>
<feature type="chain" id="PRO_5046510229" evidence="1">
    <location>
        <begin position="35"/>
        <end position="426"/>
    </location>
</feature>
<sequence>MAFPRSFSLRALSRTAGAVALAAALGFGAAASQADDWIGTWTASVQPVWEPDFPVPTNIPRNLWSQTIRQTVRASIGGKQVRVVFTNEYGSQPLLIGAAHVALADKGAAIVAGSDRKLTFGGKDSIEIPPGAPAISDPVALDVAPLAKLSVSLFVPRTEPTSSMHWDGHDTAYIVSGDQTAAADFKPDSTIVSRIFLSGVMVDAAPDARAIVTFGDSITDGDGSTVDGFDRWPDNLAARLVKAGGPSVAVLNQGISGAMILKDRMGVNALARFDRDVLNQPHVTTVTLMMGINDIGWPGCGLAPNDKEPTAEEIIAGYQQLVTRAHLHGLRIIGVTLTPFGDSFAGTPFEGYYSEQKEKIRSAVNDWIRTSGEFDGVIDFDKVVRDPAKPTHIQAQYDKGDHLHPNPAGYKAMAEAIDLKQLLGNQ</sequence>
<dbReference type="Pfam" id="PF00657">
    <property type="entry name" value="Lipase_GDSL"/>
    <property type="match status" value="1"/>
</dbReference>
<keyword evidence="1" id="KW-0732">Signal</keyword>
<dbReference type="EMBL" id="JAUYVI010000008">
    <property type="protein sequence ID" value="MDQ7250858.1"/>
    <property type="molecule type" value="Genomic_DNA"/>
</dbReference>
<comment type="caution">
    <text evidence="2">The sequence shown here is derived from an EMBL/GenBank/DDBJ whole genome shotgun (WGS) entry which is preliminary data.</text>
</comment>
<dbReference type="GO" id="GO:0016787">
    <property type="term" value="F:hydrolase activity"/>
    <property type="evidence" value="ECO:0007669"/>
    <property type="project" value="UniProtKB-KW"/>
</dbReference>
<keyword evidence="2" id="KW-0378">Hydrolase</keyword>
<dbReference type="Gene3D" id="3.40.50.1110">
    <property type="entry name" value="SGNH hydrolase"/>
    <property type="match status" value="1"/>
</dbReference>
<keyword evidence="3" id="KW-1185">Reference proteome</keyword>
<evidence type="ECO:0000256" key="1">
    <source>
        <dbReference type="SAM" id="SignalP"/>
    </source>
</evidence>
<reference evidence="3" key="1">
    <citation type="submission" date="2023-08" db="EMBL/GenBank/DDBJ databases">
        <title>Rhodospirillaceae gen. nov., a novel taxon isolated from the Yangtze River Yuezi River estuary sludge.</title>
        <authorList>
            <person name="Ruan L."/>
        </authorList>
    </citation>
    <scope>NUCLEOTIDE SEQUENCE [LARGE SCALE GENOMIC DNA]</scope>
    <source>
        <strain evidence="3">R-7</strain>
    </source>
</reference>
<accession>A0ABU0YW21</accession>
<evidence type="ECO:0000313" key="3">
    <source>
        <dbReference type="Proteomes" id="UP001230156"/>
    </source>
</evidence>
<proteinExistence type="predicted"/>
<dbReference type="PANTHER" id="PTHR43784:SF2">
    <property type="entry name" value="GDSL-LIKE LIPASE_ACYLHYDROLASE, PUTATIVE (AFU_ORTHOLOGUE AFUA_2G00820)-RELATED"/>
    <property type="match status" value="1"/>
</dbReference>
<feature type="signal peptide" evidence="1">
    <location>
        <begin position="1"/>
        <end position="34"/>
    </location>
</feature>
<organism evidence="2 3">
    <name type="scientific">Dongia sedimenti</name>
    <dbReference type="NCBI Taxonomy" id="3064282"/>
    <lineage>
        <taxon>Bacteria</taxon>
        <taxon>Pseudomonadati</taxon>
        <taxon>Pseudomonadota</taxon>
        <taxon>Alphaproteobacteria</taxon>
        <taxon>Rhodospirillales</taxon>
        <taxon>Dongiaceae</taxon>
        <taxon>Dongia</taxon>
    </lineage>
</organism>
<dbReference type="PANTHER" id="PTHR43784">
    <property type="entry name" value="GDSL-LIKE LIPASE/ACYLHYDROLASE, PUTATIVE (AFU_ORTHOLOGUE AFUA_2G00820)-RELATED"/>
    <property type="match status" value="1"/>
</dbReference>
<dbReference type="InterPro" id="IPR053140">
    <property type="entry name" value="GDSL_Rv0518-like"/>
</dbReference>
<name>A0ABU0YW21_9PROT</name>
<dbReference type="InterPro" id="IPR001087">
    <property type="entry name" value="GDSL"/>
</dbReference>
<evidence type="ECO:0000313" key="2">
    <source>
        <dbReference type="EMBL" id="MDQ7250858.1"/>
    </source>
</evidence>
<dbReference type="InterPro" id="IPR036514">
    <property type="entry name" value="SGNH_hydro_sf"/>
</dbReference>
<dbReference type="CDD" id="cd01830">
    <property type="entry name" value="XynE_like"/>
    <property type="match status" value="1"/>
</dbReference>
<dbReference type="SUPFAM" id="SSF52266">
    <property type="entry name" value="SGNH hydrolase"/>
    <property type="match status" value="1"/>
</dbReference>
<dbReference type="Proteomes" id="UP001230156">
    <property type="component" value="Unassembled WGS sequence"/>
</dbReference>